<dbReference type="EMBL" id="KZ678132">
    <property type="protein sequence ID" value="PSN69710.1"/>
    <property type="molecule type" value="Genomic_DNA"/>
</dbReference>
<sequence length="352" mass="40351">MPMYIKPAASQEPGWRDERPPKKSATIHPAIPVDSASEPNPTFGTLPEELILHVFKYLKPKSLACVARVNHQCNRIACEVLYKRCHPGIRGIVSFLDVIQKKKAIGAHVKSIYWKYKWKLAVPNRDLETLQRQWAGGIDVPTDVTDYHSLWKTSRYLQWLPYVLESLMFYAPNIRKLEVETTPQDGRVGSASNLKGLTSTWGGKSNWRGTSWPVVGSALTLHKDMFKDIKIFEYDKSLRPVVIVDENLLKCGTIGSLRDFKALKDVHPPMSAFGEDFVVEDVTECLPPGALKPLFQLDVNHAWRKLWEAFHLHHCATWQVEVREGPINVENFLRRHKEEDSDAKYDDKVLEW</sequence>
<dbReference type="PROSITE" id="PS50181">
    <property type="entry name" value="FBOX"/>
    <property type="match status" value="1"/>
</dbReference>
<keyword evidence="4" id="KW-1185">Reference proteome</keyword>
<dbReference type="InterPro" id="IPR001810">
    <property type="entry name" value="F-box_dom"/>
</dbReference>
<dbReference type="Pfam" id="PF12937">
    <property type="entry name" value="F-box-like"/>
    <property type="match status" value="1"/>
</dbReference>
<accession>A0A2T2NWD2</accession>
<dbReference type="SUPFAM" id="SSF81383">
    <property type="entry name" value="F-box domain"/>
    <property type="match status" value="1"/>
</dbReference>
<evidence type="ECO:0000313" key="3">
    <source>
        <dbReference type="EMBL" id="PSN69710.1"/>
    </source>
</evidence>
<proteinExistence type="predicted"/>
<feature type="region of interest" description="Disordered" evidence="1">
    <location>
        <begin position="1"/>
        <end position="40"/>
    </location>
</feature>
<dbReference type="AlphaFoldDB" id="A0A2T2NWD2"/>
<evidence type="ECO:0000259" key="2">
    <source>
        <dbReference type="PROSITE" id="PS50181"/>
    </source>
</evidence>
<evidence type="ECO:0000256" key="1">
    <source>
        <dbReference type="SAM" id="MobiDB-lite"/>
    </source>
</evidence>
<dbReference type="Gene3D" id="1.20.1280.50">
    <property type="match status" value="1"/>
</dbReference>
<dbReference type="InterPro" id="IPR036047">
    <property type="entry name" value="F-box-like_dom_sf"/>
</dbReference>
<organism evidence="3 4">
    <name type="scientific">Corynespora cassiicola Philippines</name>
    <dbReference type="NCBI Taxonomy" id="1448308"/>
    <lineage>
        <taxon>Eukaryota</taxon>
        <taxon>Fungi</taxon>
        <taxon>Dikarya</taxon>
        <taxon>Ascomycota</taxon>
        <taxon>Pezizomycotina</taxon>
        <taxon>Dothideomycetes</taxon>
        <taxon>Pleosporomycetidae</taxon>
        <taxon>Pleosporales</taxon>
        <taxon>Corynesporascaceae</taxon>
        <taxon>Corynespora</taxon>
    </lineage>
</organism>
<feature type="domain" description="F-box" evidence="2">
    <location>
        <begin position="40"/>
        <end position="85"/>
    </location>
</feature>
<gene>
    <name evidence="3" type="ORF">BS50DRAFT_661617</name>
</gene>
<name>A0A2T2NWD2_CORCC</name>
<dbReference type="Proteomes" id="UP000240883">
    <property type="component" value="Unassembled WGS sequence"/>
</dbReference>
<reference evidence="3 4" key="1">
    <citation type="journal article" date="2018" name="Front. Microbiol.">
        <title>Genome-Wide Analysis of Corynespora cassiicola Leaf Fall Disease Putative Effectors.</title>
        <authorList>
            <person name="Lopez D."/>
            <person name="Ribeiro S."/>
            <person name="Label P."/>
            <person name="Fumanal B."/>
            <person name="Venisse J.S."/>
            <person name="Kohler A."/>
            <person name="de Oliveira R.R."/>
            <person name="Labutti K."/>
            <person name="Lipzen A."/>
            <person name="Lail K."/>
            <person name="Bauer D."/>
            <person name="Ohm R.A."/>
            <person name="Barry K.W."/>
            <person name="Spatafora J."/>
            <person name="Grigoriev I.V."/>
            <person name="Martin F.M."/>
            <person name="Pujade-Renaud V."/>
        </authorList>
    </citation>
    <scope>NUCLEOTIDE SEQUENCE [LARGE SCALE GENOMIC DNA]</scope>
    <source>
        <strain evidence="3 4">Philippines</strain>
    </source>
</reference>
<protein>
    <recommendedName>
        <fullName evidence="2">F-box domain-containing protein</fullName>
    </recommendedName>
</protein>
<dbReference type="CDD" id="cd09917">
    <property type="entry name" value="F-box_SF"/>
    <property type="match status" value="1"/>
</dbReference>
<evidence type="ECO:0000313" key="4">
    <source>
        <dbReference type="Proteomes" id="UP000240883"/>
    </source>
</evidence>